<protein>
    <submittedName>
        <fullName evidence="1">Uncharacterized protein</fullName>
    </submittedName>
</protein>
<dbReference type="KEGG" id="hyg:AUC43_15390"/>
<evidence type="ECO:0000313" key="1">
    <source>
        <dbReference type="EMBL" id="ALW86347.1"/>
    </source>
</evidence>
<dbReference type="OrthoDB" id="885161at2"/>
<dbReference type="AlphaFoldDB" id="A0A0U4BIG5"/>
<gene>
    <name evidence="1" type="ORF">AUC43_15390</name>
</gene>
<dbReference type="EMBL" id="CP013909">
    <property type="protein sequence ID" value="ALW86347.1"/>
    <property type="molecule type" value="Genomic_DNA"/>
</dbReference>
<accession>A0A0U4BIG5</accession>
<dbReference type="RefSeq" id="WP_068195576.1">
    <property type="nucleotide sequence ID" value="NZ_CP013909.1"/>
</dbReference>
<keyword evidence="2" id="KW-1185">Reference proteome</keyword>
<proteinExistence type="predicted"/>
<sequence>MTISLYKPTEEPLLLTPTQFSADIHCNGQLPVDRVAELLGCAKLLVDVLASGPDYVMYSVFDCEGEINPIAMEVFEALTGEPCEDDPLRGPILCLCL</sequence>
<name>A0A0U4BIG5_9BACT</name>
<dbReference type="Proteomes" id="UP000059542">
    <property type="component" value="Chromosome"/>
</dbReference>
<reference evidence="1 2" key="1">
    <citation type="submission" date="2015-12" db="EMBL/GenBank/DDBJ databases">
        <authorList>
            <person name="Shamseldin A."/>
            <person name="Moawad H."/>
            <person name="Abd El-Rahim W.M."/>
            <person name="Sadowsky M.J."/>
        </authorList>
    </citation>
    <scope>NUCLEOTIDE SEQUENCE [LARGE SCALE GENOMIC DNA]</scope>
    <source>
        <strain evidence="1 2">DG5B</strain>
    </source>
</reference>
<organism evidence="1 2">
    <name type="scientific">Hymenobacter sedentarius</name>
    <dbReference type="NCBI Taxonomy" id="1411621"/>
    <lineage>
        <taxon>Bacteria</taxon>
        <taxon>Pseudomonadati</taxon>
        <taxon>Bacteroidota</taxon>
        <taxon>Cytophagia</taxon>
        <taxon>Cytophagales</taxon>
        <taxon>Hymenobacteraceae</taxon>
        <taxon>Hymenobacter</taxon>
    </lineage>
</organism>
<evidence type="ECO:0000313" key="2">
    <source>
        <dbReference type="Proteomes" id="UP000059542"/>
    </source>
</evidence>
<dbReference type="STRING" id="1411621.AUC43_15390"/>